<dbReference type="Pfam" id="PF00496">
    <property type="entry name" value="SBP_bac_5"/>
    <property type="match status" value="1"/>
</dbReference>
<feature type="domain" description="Solute-binding protein family 5" evidence="1">
    <location>
        <begin position="120"/>
        <end position="507"/>
    </location>
</feature>
<dbReference type="Proteomes" id="UP000178606">
    <property type="component" value="Unassembled WGS sequence"/>
</dbReference>
<evidence type="ECO:0000313" key="2">
    <source>
        <dbReference type="EMBL" id="OGG52713.1"/>
    </source>
</evidence>
<dbReference type="GO" id="GO:0015833">
    <property type="term" value="P:peptide transport"/>
    <property type="evidence" value="ECO:0007669"/>
    <property type="project" value="TreeGrafter"/>
</dbReference>
<dbReference type="InterPro" id="IPR000914">
    <property type="entry name" value="SBP_5_dom"/>
</dbReference>
<dbReference type="Gene3D" id="3.40.190.10">
    <property type="entry name" value="Periplasmic binding protein-like II"/>
    <property type="match status" value="1"/>
</dbReference>
<dbReference type="GO" id="GO:1904680">
    <property type="term" value="F:peptide transmembrane transporter activity"/>
    <property type="evidence" value="ECO:0007669"/>
    <property type="project" value="TreeGrafter"/>
</dbReference>
<protein>
    <recommendedName>
        <fullName evidence="1">Solute-binding protein family 5 domain-containing protein</fullName>
    </recommendedName>
</protein>
<dbReference type="SUPFAM" id="SSF53850">
    <property type="entry name" value="Periplasmic binding protein-like II"/>
    <property type="match status" value="1"/>
</dbReference>
<dbReference type="PANTHER" id="PTHR30290">
    <property type="entry name" value="PERIPLASMIC BINDING COMPONENT OF ABC TRANSPORTER"/>
    <property type="match status" value="1"/>
</dbReference>
<dbReference type="CDD" id="cd08500">
    <property type="entry name" value="PBP2_NikA_DppA_OppA_like_4"/>
    <property type="match status" value="1"/>
</dbReference>
<dbReference type="PANTHER" id="PTHR30290:SF62">
    <property type="entry name" value="OLIGOPEPTIDE ABC TRANSPORTER, PERIPLASMIC OLIGOPEPTIDE-BINDING PROTEIN"/>
    <property type="match status" value="1"/>
</dbReference>
<name>A0A1F6CU87_HANXR</name>
<gene>
    <name evidence="2" type="ORF">A3F84_08095</name>
</gene>
<dbReference type="InterPro" id="IPR039424">
    <property type="entry name" value="SBP_5"/>
</dbReference>
<organism evidence="2 3">
    <name type="scientific">Handelsmanbacteria sp. (strain RIFCSPLOWO2_12_FULL_64_10)</name>
    <dbReference type="NCBI Taxonomy" id="1817868"/>
    <lineage>
        <taxon>Bacteria</taxon>
        <taxon>Candidatus Handelsmaniibacteriota</taxon>
    </lineage>
</organism>
<evidence type="ECO:0000313" key="3">
    <source>
        <dbReference type="Proteomes" id="UP000178606"/>
    </source>
</evidence>
<dbReference type="AlphaFoldDB" id="A0A1F6CU87"/>
<dbReference type="EMBL" id="MFKF01000136">
    <property type="protein sequence ID" value="OGG52713.1"/>
    <property type="molecule type" value="Genomic_DNA"/>
</dbReference>
<comment type="caution">
    <text evidence="2">The sequence shown here is derived from an EMBL/GenBank/DDBJ whole genome shotgun (WGS) entry which is preliminary data.</text>
</comment>
<sequence>MPGDPDLGPQKKTAEVFAEVAIRQQTKAPRQLDPALLASRAFKEAPMLAERVKRGELPPVPERLPENPLVVVPFEEVGRYGGTLRHALTGDIIQSAGVSKILSESLMGFERPLPRGVECNLAEGHQFLDEGRTAIFKLRRGLRWSDGAPFTVDDVLFYYYDMVFNDEARAEDMPVPPTIWVVDGAPIRLEKVDDRTLRVSSPKPLGRVLRALANTDNFAYPRHVLSRWHPKYSVGASYADFRRRTTGAMLLMTPGIPRLSAWVAKEWVRGQRLVYERNPYYWKVDSAGNQLPYADHLVFTVVQDPQVIQLKFMNGELDLFGRYSRIDMYPTLKAEEQKRRFRLYISGPFSGPALYLNWDCPKPALREAFRDRRVRVALSHAIHREEINQTLYHGLLEPSGYSFGPSNPYFSEDTYKRYSEFDPERARALLDEAGYRDSDGDGFRELKDGSRFELNIDVMAPDFGRDVCELVAEQWREVGVKANLNGALRDIIWPRRLNGEFDIHHWGLEGPEDPLGRLNDWAIASPTSPFWHRNATREGPEWLREATRQIELALTTVDTAKARGHMVRARDLHTDHIPVIVVGSAYHVWGASARLGNVPEDGSSADVHRGWGRSVAHEQVYIKHD</sequence>
<reference evidence="2 3" key="1">
    <citation type="journal article" date="2016" name="Nat. Commun.">
        <title>Thousands of microbial genomes shed light on interconnected biogeochemical processes in an aquifer system.</title>
        <authorList>
            <person name="Anantharaman K."/>
            <person name="Brown C.T."/>
            <person name="Hug L.A."/>
            <person name="Sharon I."/>
            <person name="Castelle C.J."/>
            <person name="Probst A.J."/>
            <person name="Thomas B.C."/>
            <person name="Singh A."/>
            <person name="Wilkins M.J."/>
            <person name="Karaoz U."/>
            <person name="Brodie E.L."/>
            <person name="Williams K.H."/>
            <person name="Hubbard S.S."/>
            <person name="Banfield J.F."/>
        </authorList>
    </citation>
    <scope>NUCLEOTIDE SEQUENCE [LARGE SCALE GENOMIC DNA]</scope>
    <source>
        <strain evidence="3">RIFCSPLOWO2_12_FULL_64_10</strain>
    </source>
</reference>
<dbReference type="Gene3D" id="3.10.105.10">
    <property type="entry name" value="Dipeptide-binding Protein, Domain 3"/>
    <property type="match status" value="1"/>
</dbReference>
<accession>A0A1F6CU87</accession>
<proteinExistence type="predicted"/>
<evidence type="ECO:0000259" key="1">
    <source>
        <dbReference type="Pfam" id="PF00496"/>
    </source>
</evidence>